<evidence type="ECO:0000259" key="3">
    <source>
        <dbReference type="Pfam" id="PF00149"/>
    </source>
</evidence>
<organism evidence="5">
    <name type="scientific">Chlorella variabilis</name>
    <name type="common">Green alga</name>
    <dbReference type="NCBI Taxonomy" id="554065"/>
    <lineage>
        <taxon>Eukaryota</taxon>
        <taxon>Viridiplantae</taxon>
        <taxon>Chlorophyta</taxon>
        <taxon>core chlorophytes</taxon>
        <taxon>Trebouxiophyceae</taxon>
        <taxon>Chlorellales</taxon>
        <taxon>Chlorellaceae</taxon>
        <taxon>Chlorella clade</taxon>
        <taxon>Chlorella</taxon>
    </lineage>
</organism>
<dbReference type="Gene3D" id="3.60.21.10">
    <property type="match status" value="2"/>
</dbReference>
<dbReference type="GO" id="GO:0035861">
    <property type="term" value="C:site of double-strand break"/>
    <property type="evidence" value="ECO:0007669"/>
    <property type="project" value="TreeGrafter"/>
</dbReference>
<dbReference type="Proteomes" id="UP000008141">
    <property type="component" value="Unassembled WGS sequence"/>
</dbReference>
<feature type="domain" description="Calcineurin-like phosphoesterase" evidence="3">
    <location>
        <begin position="8"/>
        <end position="209"/>
    </location>
</feature>
<sequence>MADEDDILRILVSTDNHLGVWEKDEVRKDDSFISFEEVFQIAADNNADFVLLGGDLRVNYEDPNYNVALPVLTIHGNHDDPAGAENLSAVDIMSTCRLLNYFGKASIEGQGVGKLRVAPVLLRKGGTHVALYGLGNLRDERLCRLFQTPGCVEWARPADTPEVGKDDWFNVFVLHQNRVAHTQTAKNCLKEGALARFLDLVVWGHEHECLAEPWESVEGRFHVVQPGSSVATALSEGESRRKHCVMVEIVGQQDLTEALHEFVEKDNKESMKEAVERALLDTQSKTLRDERATQVEQDADLMNVIMDVSHQRKEQAAASAAHRASQAQRDHQQQQQQRQQQQQQQQQRQQQQQQQRQQPAAANLANGVSGMQLDDMDDLAADGHGPSNSMGPPPARKPRATPAAPKRAAAAATGRGKQAKLTGGSRQSPLNLTTTSGRGTQQGDNSSTVGVAAGRRGSSRAAAAKAQEKVKATYKHAIPEEDEGDEGDEVEMVDLLDSEAGGVSDDISDSEDDLVEEEPERPSTSRKRGHQQPPPPQQRAPPTGGSRRRGGAAGSQHTGGTSFVVSDDEDAPQQPAGRRRVGGPGMLGTGGGAGGRSQGTFGTGSQQAGKGWGELR</sequence>
<dbReference type="KEGG" id="cvr:CHLNCDRAFT_139495"/>
<gene>
    <name evidence="4" type="ORF">CHLNCDRAFT_139495</name>
</gene>
<dbReference type="InterPro" id="IPR029052">
    <property type="entry name" value="Metallo-depent_PP-like"/>
</dbReference>
<feature type="region of interest" description="Disordered" evidence="2">
    <location>
        <begin position="310"/>
        <end position="362"/>
    </location>
</feature>
<evidence type="ECO:0000256" key="1">
    <source>
        <dbReference type="ARBA" id="ARBA00022801"/>
    </source>
</evidence>
<dbReference type="eggNOG" id="KOG2310">
    <property type="taxonomic scope" value="Eukaryota"/>
</dbReference>
<proteinExistence type="predicted"/>
<dbReference type="Pfam" id="PF00149">
    <property type="entry name" value="Metallophos"/>
    <property type="match status" value="1"/>
</dbReference>
<dbReference type="RefSeq" id="XP_005843997.1">
    <property type="nucleotide sequence ID" value="XM_005843935.1"/>
</dbReference>
<dbReference type="GO" id="GO:0006303">
    <property type="term" value="P:double-strand break repair via nonhomologous end joining"/>
    <property type="evidence" value="ECO:0007669"/>
    <property type="project" value="TreeGrafter"/>
</dbReference>
<dbReference type="PANTHER" id="PTHR10139">
    <property type="entry name" value="DOUBLE-STRAND BREAK REPAIR PROTEIN MRE11"/>
    <property type="match status" value="1"/>
</dbReference>
<dbReference type="GO" id="GO:0007095">
    <property type="term" value="P:mitotic G2 DNA damage checkpoint signaling"/>
    <property type="evidence" value="ECO:0007669"/>
    <property type="project" value="TreeGrafter"/>
</dbReference>
<keyword evidence="1" id="KW-0378">Hydrolase</keyword>
<name>E1ZQA1_CHLVA</name>
<dbReference type="STRING" id="554065.E1ZQA1"/>
<dbReference type="OrthoDB" id="30417at2759"/>
<dbReference type="CDD" id="cd00840">
    <property type="entry name" value="MPP_Mre11_N"/>
    <property type="match status" value="1"/>
</dbReference>
<evidence type="ECO:0000313" key="4">
    <source>
        <dbReference type="EMBL" id="EFN51895.1"/>
    </source>
</evidence>
<protein>
    <recommendedName>
        <fullName evidence="3">Calcineurin-like phosphoesterase domain-containing protein</fullName>
    </recommendedName>
</protein>
<feature type="compositionally biased region" description="Low complexity" evidence="2">
    <location>
        <begin position="400"/>
        <end position="416"/>
    </location>
</feature>
<feature type="compositionally biased region" description="Gly residues" evidence="2">
    <location>
        <begin position="582"/>
        <end position="597"/>
    </location>
</feature>
<keyword evidence="5" id="KW-1185">Reference proteome</keyword>
<dbReference type="SUPFAM" id="SSF56300">
    <property type="entry name" value="Metallo-dependent phosphatases"/>
    <property type="match status" value="1"/>
</dbReference>
<accession>E1ZQA1</accession>
<dbReference type="GO" id="GO:0000723">
    <property type="term" value="P:telomere maintenance"/>
    <property type="evidence" value="ECO:0007669"/>
    <property type="project" value="TreeGrafter"/>
</dbReference>
<dbReference type="AlphaFoldDB" id="E1ZQA1"/>
<feature type="compositionally biased region" description="Low complexity" evidence="2">
    <location>
        <begin position="449"/>
        <end position="465"/>
    </location>
</feature>
<dbReference type="PANTHER" id="PTHR10139:SF1">
    <property type="entry name" value="DOUBLE-STRAND BREAK REPAIR PROTEIN MRE11"/>
    <property type="match status" value="1"/>
</dbReference>
<dbReference type="EMBL" id="GL433859">
    <property type="protein sequence ID" value="EFN51895.1"/>
    <property type="molecule type" value="Genomic_DNA"/>
</dbReference>
<dbReference type="InParanoid" id="E1ZQA1"/>
<evidence type="ECO:0000313" key="5">
    <source>
        <dbReference type="Proteomes" id="UP000008141"/>
    </source>
</evidence>
<dbReference type="GO" id="GO:0000724">
    <property type="term" value="P:double-strand break repair via homologous recombination"/>
    <property type="evidence" value="ECO:0007669"/>
    <property type="project" value="TreeGrafter"/>
</dbReference>
<feature type="compositionally biased region" description="Low complexity" evidence="2">
    <location>
        <begin position="316"/>
        <end position="362"/>
    </location>
</feature>
<feature type="compositionally biased region" description="Low complexity" evidence="2">
    <location>
        <begin position="598"/>
        <end position="609"/>
    </location>
</feature>
<feature type="compositionally biased region" description="Acidic residues" evidence="2">
    <location>
        <begin position="480"/>
        <end position="497"/>
    </location>
</feature>
<evidence type="ECO:0000256" key="2">
    <source>
        <dbReference type="SAM" id="MobiDB-lite"/>
    </source>
</evidence>
<feature type="compositionally biased region" description="Polar residues" evidence="2">
    <location>
        <begin position="424"/>
        <end position="448"/>
    </location>
</feature>
<dbReference type="GO" id="GO:0000014">
    <property type="term" value="F:single-stranded DNA endodeoxyribonuclease activity"/>
    <property type="evidence" value="ECO:0007669"/>
    <property type="project" value="TreeGrafter"/>
</dbReference>
<dbReference type="GO" id="GO:0030870">
    <property type="term" value="C:Mre11 complex"/>
    <property type="evidence" value="ECO:0007669"/>
    <property type="project" value="TreeGrafter"/>
</dbReference>
<feature type="region of interest" description="Disordered" evidence="2">
    <location>
        <begin position="374"/>
        <end position="616"/>
    </location>
</feature>
<dbReference type="GO" id="GO:0097552">
    <property type="term" value="P:mitochondrial double-strand break repair via homologous recombination"/>
    <property type="evidence" value="ECO:0007669"/>
    <property type="project" value="TreeGrafter"/>
</dbReference>
<dbReference type="InterPro" id="IPR004843">
    <property type="entry name" value="Calcineurin-like_PHP"/>
</dbReference>
<dbReference type="GeneID" id="17351430"/>
<reference evidence="4 5" key="1">
    <citation type="journal article" date="2010" name="Plant Cell">
        <title>The Chlorella variabilis NC64A genome reveals adaptation to photosymbiosis, coevolution with viruses, and cryptic sex.</title>
        <authorList>
            <person name="Blanc G."/>
            <person name="Duncan G."/>
            <person name="Agarkova I."/>
            <person name="Borodovsky M."/>
            <person name="Gurnon J."/>
            <person name="Kuo A."/>
            <person name="Lindquist E."/>
            <person name="Lucas S."/>
            <person name="Pangilinan J."/>
            <person name="Polle J."/>
            <person name="Salamov A."/>
            <person name="Terry A."/>
            <person name="Yamada T."/>
            <person name="Dunigan D.D."/>
            <person name="Grigoriev I.V."/>
            <person name="Claverie J.M."/>
            <person name="Van Etten J.L."/>
        </authorList>
    </citation>
    <scope>NUCLEOTIDE SEQUENCE [LARGE SCALE GENOMIC DNA]</scope>
    <source>
        <strain evidence="4 5">NC64A</strain>
    </source>
</reference>
<dbReference type="GO" id="GO:0042138">
    <property type="term" value="P:meiotic DNA double-strand break formation"/>
    <property type="evidence" value="ECO:0007669"/>
    <property type="project" value="TreeGrafter"/>
</dbReference>
<feature type="compositionally biased region" description="Acidic residues" evidence="2">
    <location>
        <begin position="506"/>
        <end position="519"/>
    </location>
</feature>
<dbReference type="InterPro" id="IPR041796">
    <property type="entry name" value="Mre11_N"/>
</dbReference>